<feature type="compositionally biased region" description="Basic and acidic residues" evidence="1">
    <location>
        <begin position="209"/>
        <end position="327"/>
    </location>
</feature>
<feature type="region of interest" description="Disordered" evidence="1">
    <location>
        <begin position="209"/>
        <end position="342"/>
    </location>
</feature>
<feature type="domain" description="BOD1/SHG1" evidence="2">
    <location>
        <begin position="46"/>
        <end position="173"/>
    </location>
</feature>
<evidence type="ECO:0000259" key="2">
    <source>
        <dbReference type="Pfam" id="PF05205"/>
    </source>
</evidence>
<dbReference type="Proteomes" id="UP001213681">
    <property type="component" value="Unassembled WGS sequence"/>
</dbReference>
<evidence type="ECO:0000256" key="1">
    <source>
        <dbReference type="SAM" id="MobiDB-lite"/>
    </source>
</evidence>
<name>A0AAD6G312_9EURO</name>
<proteinExistence type="predicted"/>
<dbReference type="GeneID" id="81600204"/>
<evidence type="ECO:0000313" key="3">
    <source>
        <dbReference type="EMBL" id="KAJ5450130.1"/>
    </source>
</evidence>
<reference evidence="3" key="1">
    <citation type="submission" date="2022-12" db="EMBL/GenBank/DDBJ databases">
        <authorList>
            <person name="Petersen C."/>
        </authorList>
    </citation>
    <scope>NUCLEOTIDE SEQUENCE</scope>
    <source>
        <strain evidence="3">IBT 16125</strain>
    </source>
</reference>
<dbReference type="RefSeq" id="XP_056765665.1">
    <property type="nucleotide sequence ID" value="XM_056909961.1"/>
</dbReference>
<organism evidence="3 4">
    <name type="scientific">Penicillium daleae</name>
    <dbReference type="NCBI Taxonomy" id="63821"/>
    <lineage>
        <taxon>Eukaryota</taxon>
        <taxon>Fungi</taxon>
        <taxon>Dikarya</taxon>
        <taxon>Ascomycota</taxon>
        <taxon>Pezizomycotina</taxon>
        <taxon>Eurotiomycetes</taxon>
        <taxon>Eurotiomycetidae</taxon>
        <taxon>Eurotiales</taxon>
        <taxon>Aspergillaceae</taxon>
        <taxon>Penicillium</taxon>
    </lineage>
</organism>
<reference evidence="3" key="2">
    <citation type="journal article" date="2023" name="IMA Fungus">
        <title>Comparative genomic study of the Penicillium genus elucidates a diverse pangenome and 15 lateral gene transfer events.</title>
        <authorList>
            <person name="Petersen C."/>
            <person name="Sorensen T."/>
            <person name="Nielsen M.R."/>
            <person name="Sondergaard T.E."/>
            <person name="Sorensen J.L."/>
            <person name="Fitzpatrick D.A."/>
            <person name="Frisvad J.C."/>
            <person name="Nielsen K.L."/>
        </authorList>
    </citation>
    <scope>NUCLEOTIDE SEQUENCE</scope>
    <source>
        <strain evidence="3">IBT 16125</strain>
    </source>
</reference>
<evidence type="ECO:0000313" key="4">
    <source>
        <dbReference type="Proteomes" id="UP001213681"/>
    </source>
</evidence>
<sequence length="610" mass="67990">MATDEAMEDVQMGTKRRSIDIESLKRKKFKAEDLPLSATQHAAIDKLLHSFKKKGGFDSIRKLIWAEFNDGVWPNPDEKMGSVSTFHLQSANRSAQDPKSNFTNQLIALAESEIEREPAHLSRERGKAATLIEGAVDRSDVYKNVEDSIDQLASRHLQDILDAVRAIRREEIGEEAASKEEASGSKTDEDYEAYVKVKRDEREKIWREEMRKQKELEDEQKRIKEEEQRKKRELERQKEEEERARRKEIDDKRRAERERMREEQRALDEQRDREREERYERRRREDRDRYRDWDRDRDRYRDRSPTYRSDRGLSPRSRDPKREKSTASKDPTPAPILPAVDEKSLEEAALQMLLKEGEELAAKARQKREFDFEEAEAIENGLKPPPSTAPAKNSTASTRAPKGPTPPSTALIALDITLEIEAAAEAVLVDDTHLVTILNAAAIAPGMGPSVVGTVTSVISARNAAIDLHGAAVAGQPAEEDGRETVIANAKGTAVLKGTERDIEIGTVIPSDPDLANEITTGAALIVAAIEVEIGIVVVTIIALDELDTLDLPPIDAHARDPASDIAVGSAPVHVHDLLLPGDAPVLGQTRGGGHGPVADHPHDGLLPVL</sequence>
<feature type="region of interest" description="Disordered" evidence="1">
    <location>
        <begin position="171"/>
        <end position="194"/>
    </location>
</feature>
<dbReference type="EMBL" id="JAPVEA010000006">
    <property type="protein sequence ID" value="KAJ5450130.1"/>
    <property type="molecule type" value="Genomic_DNA"/>
</dbReference>
<keyword evidence="4" id="KW-1185">Reference proteome</keyword>
<dbReference type="PANTHER" id="PTHR28034">
    <property type="entry name" value="SET1 COMPLEX COMPONENT SHG1"/>
    <property type="match status" value="1"/>
</dbReference>
<gene>
    <name evidence="3" type="ORF">N7458_006579</name>
</gene>
<protein>
    <recommendedName>
        <fullName evidence="2">BOD1/SHG1 domain-containing protein</fullName>
    </recommendedName>
</protein>
<comment type="caution">
    <text evidence="3">The sequence shown here is derived from an EMBL/GenBank/DDBJ whole genome shotgun (WGS) entry which is preliminary data.</text>
</comment>
<accession>A0AAD6G312</accession>
<dbReference type="PANTHER" id="PTHR28034:SF1">
    <property type="entry name" value="NUCLEOMORPHIN"/>
    <property type="match status" value="1"/>
</dbReference>
<dbReference type="InterPro" id="IPR055264">
    <property type="entry name" value="BOD1/SHG1_dom"/>
</dbReference>
<dbReference type="Pfam" id="PF05205">
    <property type="entry name" value="COMPASS-Shg1"/>
    <property type="match status" value="1"/>
</dbReference>
<feature type="region of interest" description="Disordered" evidence="1">
    <location>
        <begin position="377"/>
        <end position="407"/>
    </location>
</feature>
<dbReference type="AlphaFoldDB" id="A0AAD6G312"/>